<feature type="transmembrane region" description="Helical" evidence="1">
    <location>
        <begin position="6"/>
        <end position="26"/>
    </location>
</feature>
<reference evidence="3" key="1">
    <citation type="submission" date="2018-11" db="EMBL/GenBank/DDBJ databases">
        <authorList>
            <consortium name="Genoscope - CEA"/>
            <person name="William W."/>
        </authorList>
    </citation>
    <scope>NUCLEOTIDE SEQUENCE</scope>
</reference>
<protein>
    <submittedName>
        <fullName evidence="2">Uncharacterized protein</fullName>
    </submittedName>
</protein>
<name>A0A3P6BVD2_BRACM</name>
<dbReference type="Gramene" id="A07p34640.2_BraZ1">
    <property type="protein sequence ID" value="A07p34640.2_BraZ1.CDS"/>
    <property type="gene ID" value="A07g34640.2_BraZ1"/>
</dbReference>
<dbReference type="Proteomes" id="UP000694005">
    <property type="component" value="Chromosome A07"/>
</dbReference>
<proteinExistence type="predicted"/>
<evidence type="ECO:0000256" key="1">
    <source>
        <dbReference type="SAM" id="Phobius"/>
    </source>
</evidence>
<evidence type="ECO:0000313" key="2">
    <source>
        <dbReference type="EMBL" id="CAG7903820.1"/>
    </source>
</evidence>
<dbReference type="AlphaFoldDB" id="A0A3P6BVD2"/>
<accession>A0A3P6BVD2</accession>
<keyword evidence="1" id="KW-1133">Transmembrane helix</keyword>
<gene>
    <name evidence="3" type="ORF">BRAA07T30867Z</name>
    <name evidence="2" type="ORF">BRAPAZ1V2_A07P34640.2</name>
</gene>
<dbReference type="EMBL" id="LS974623">
    <property type="protein sequence ID" value="CAG7903820.1"/>
    <property type="molecule type" value="Genomic_DNA"/>
</dbReference>
<evidence type="ECO:0000313" key="3">
    <source>
        <dbReference type="EMBL" id="VDD01121.1"/>
    </source>
</evidence>
<feature type="transmembrane region" description="Helical" evidence="1">
    <location>
        <begin position="47"/>
        <end position="68"/>
    </location>
</feature>
<dbReference type="EMBL" id="LR031574">
    <property type="protein sequence ID" value="VDD01121.1"/>
    <property type="molecule type" value="Genomic_DNA"/>
</dbReference>
<keyword evidence="1" id="KW-0812">Transmembrane</keyword>
<organism evidence="3">
    <name type="scientific">Brassica campestris</name>
    <name type="common">Field mustard</name>
    <dbReference type="NCBI Taxonomy" id="3711"/>
    <lineage>
        <taxon>Eukaryota</taxon>
        <taxon>Viridiplantae</taxon>
        <taxon>Streptophyta</taxon>
        <taxon>Embryophyta</taxon>
        <taxon>Tracheophyta</taxon>
        <taxon>Spermatophyta</taxon>
        <taxon>Magnoliopsida</taxon>
        <taxon>eudicotyledons</taxon>
        <taxon>Gunneridae</taxon>
        <taxon>Pentapetalae</taxon>
        <taxon>rosids</taxon>
        <taxon>malvids</taxon>
        <taxon>Brassicales</taxon>
        <taxon>Brassicaceae</taxon>
        <taxon>Brassiceae</taxon>
        <taxon>Brassica</taxon>
    </lineage>
</organism>
<sequence>MSLLVIYSSIVLLRLLLGVVFVAGIWRVSTSQEATFRVVDRAMRDRLLSVPRPASLSFSSGALFLLHLPL</sequence>
<keyword evidence="1" id="KW-0472">Membrane</keyword>